<name>A0A4Y7U0P6_COPMI</name>
<dbReference type="AlphaFoldDB" id="A0A4Y7U0P6"/>
<accession>A0A4Y7U0P6</accession>
<sequence length="58" mass="6307">MLSPIAHPTAPDRVAPSVLEVSSVYMKSFLEHREAMVSTSEASCCSRSSQPLSNLKDQ</sequence>
<reference evidence="1 2" key="1">
    <citation type="journal article" date="2019" name="Nat. Ecol. Evol.">
        <title>Megaphylogeny resolves global patterns of mushroom evolution.</title>
        <authorList>
            <person name="Varga T."/>
            <person name="Krizsan K."/>
            <person name="Foldi C."/>
            <person name="Dima B."/>
            <person name="Sanchez-Garcia M."/>
            <person name="Sanchez-Ramirez S."/>
            <person name="Szollosi G.J."/>
            <person name="Szarkandi J.G."/>
            <person name="Papp V."/>
            <person name="Albert L."/>
            <person name="Andreopoulos W."/>
            <person name="Angelini C."/>
            <person name="Antonin V."/>
            <person name="Barry K.W."/>
            <person name="Bougher N.L."/>
            <person name="Buchanan P."/>
            <person name="Buyck B."/>
            <person name="Bense V."/>
            <person name="Catcheside P."/>
            <person name="Chovatia M."/>
            <person name="Cooper J."/>
            <person name="Damon W."/>
            <person name="Desjardin D."/>
            <person name="Finy P."/>
            <person name="Geml J."/>
            <person name="Haridas S."/>
            <person name="Hughes K."/>
            <person name="Justo A."/>
            <person name="Karasinski D."/>
            <person name="Kautmanova I."/>
            <person name="Kiss B."/>
            <person name="Kocsube S."/>
            <person name="Kotiranta H."/>
            <person name="LaButti K.M."/>
            <person name="Lechner B.E."/>
            <person name="Liimatainen K."/>
            <person name="Lipzen A."/>
            <person name="Lukacs Z."/>
            <person name="Mihaltcheva S."/>
            <person name="Morgado L.N."/>
            <person name="Niskanen T."/>
            <person name="Noordeloos M.E."/>
            <person name="Ohm R.A."/>
            <person name="Ortiz-Santana B."/>
            <person name="Ovrebo C."/>
            <person name="Racz N."/>
            <person name="Riley R."/>
            <person name="Savchenko A."/>
            <person name="Shiryaev A."/>
            <person name="Soop K."/>
            <person name="Spirin V."/>
            <person name="Szebenyi C."/>
            <person name="Tomsovsky M."/>
            <person name="Tulloss R.E."/>
            <person name="Uehling J."/>
            <person name="Grigoriev I.V."/>
            <person name="Vagvolgyi C."/>
            <person name="Papp T."/>
            <person name="Martin F.M."/>
            <person name="Miettinen O."/>
            <person name="Hibbett D.S."/>
            <person name="Nagy L.G."/>
        </authorList>
    </citation>
    <scope>NUCLEOTIDE SEQUENCE [LARGE SCALE GENOMIC DNA]</scope>
    <source>
        <strain evidence="1 2">FP101781</strain>
    </source>
</reference>
<organism evidence="1 2">
    <name type="scientific">Coprinellus micaceus</name>
    <name type="common">Glistening ink-cap mushroom</name>
    <name type="synonym">Coprinus micaceus</name>
    <dbReference type="NCBI Taxonomy" id="71717"/>
    <lineage>
        <taxon>Eukaryota</taxon>
        <taxon>Fungi</taxon>
        <taxon>Dikarya</taxon>
        <taxon>Basidiomycota</taxon>
        <taxon>Agaricomycotina</taxon>
        <taxon>Agaricomycetes</taxon>
        <taxon>Agaricomycetidae</taxon>
        <taxon>Agaricales</taxon>
        <taxon>Agaricineae</taxon>
        <taxon>Psathyrellaceae</taxon>
        <taxon>Coprinellus</taxon>
    </lineage>
</organism>
<comment type="caution">
    <text evidence="1">The sequence shown here is derived from an EMBL/GenBank/DDBJ whole genome shotgun (WGS) entry which is preliminary data.</text>
</comment>
<gene>
    <name evidence="1" type="ORF">FA13DRAFT_1724047</name>
</gene>
<proteinExistence type="predicted"/>
<dbReference type="Proteomes" id="UP000298030">
    <property type="component" value="Unassembled WGS sequence"/>
</dbReference>
<dbReference type="EMBL" id="QPFP01000001">
    <property type="protein sequence ID" value="TEB39834.1"/>
    <property type="molecule type" value="Genomic_DNA"/>
</dbReference>
<keyword evidence="2" id="KW-1185">Reference proteome</keyword>
<evidence type="ECO:0000313" key="2">
    <source>
        <dbReference type="Proteomes" id="UP000298030"/>
    </source>
</evidence>
<protein>
    <submittedName>
        <fullName evidence="1">Uncharacterized protein</fullName>
    </submittedName>
</protein>
<evidence type="ECO:0000313" key="1">
    <source>
        <dbReference type="EMBL" id="TEB39834.1"/>
    </source>
</evidence>